<dbReference type="Proteomes" id="UP001295740">
    <property type="component" value="Unassembled WGS sequence"/>
</dbReference>
<gene>
    <name evidence="2" type="ORF">KHLLAP_LOCUS1270</name>
</gene>
<sequence>MNHKGKKVTRDPFHKLSKNQVWLADAKKNRTLADDSNYKSETAEKKRKLVSMKTSRPATPQEESYWKAAWANGRSCFWPIMAA</sequence>
<reference evidence="2" key="1">
    <citation type="submission" date="2023-10" db="EMBL/GenBank/DDBJ databases">
        <authorList>
            <person name="Hackl T."/>
        </authorList>
    </citation>
    <scope>NUCLEOTIDE SEQUENCE</scope>
</reference>
<evidence type="ECO:0000313" key="3">
    <source>
        <dbReference type="Proteomes" id="UP001295740"/>
    </source>
</evidence>
<accession>A0AAI8VA35</accession>
<organism evidence="2 3">
    <name type="scientific">Anthostomella pinea</name>
    <dbReference type="NCBI Taxonomy" id="933095"/>
    <lineage>
        <taxon>Eukaryota</taxon>
        <taxon>Fungi</taxon>
        <taxon>Dikarya</taxon>
        <taxon>Ascomycota</taxon>
        <taxon>Pezizomycotina</taxon>
        <taxon>Sordariomycetes</taxon>
        <taxon>Xylariomycetidae</taxon>
        <taxon>Xylariales</taxon>
        <taxon>Xylariaceae</taxon>
        <taxon>Anthostomella</taxon>
    </lineage>
</organism>
<keyword evidence="3" id="KW-1185">Reference proteome</keyword>
<proteinExistence type="predicted"/>
<comment type="caution">
    <text evidence="2">The sequence shown here is derived from an EMBL/GenBank/DDBJ whole genome shotgun (WGS) entry which is preliminary data.</text>
</comment>
<name>A0AAI8VA35_9PEZI</name>
<dbReference type="AlphaFoldDB" id="A0AAI8VA35"/>
<evidence type="ECO:0000256" key="1">
    <source>
        <dbReference type="SAM" id="MobiDB-lite"/>
    </source>
</evidence>
<feature type="region of interest" description="Disordered" evidence="1">
    <location>
        <begin position="36"/>
        <end position="58"/>
    </location>
</feature>
<dbReference type="EMBL" id="CAUWAG010000003">
    <property type="protein sequence ID" value="CAJ2500802.1"/>
    <property type="molecule type" value="Genomic_DNA"/>
</dbReference>
<protein>
    <submittedName>
        <fullName evidence="2">Uu.00g036550.m01.CDS01</fullName>
    </submittedName>
</protein>
<evidence type="ECO:0000313" key="2">
    <source>
        <dbReference type="EMBL" id="CAJ2500802.1"/>
    </source>
</evidence>